<comment type="caution">
    <text evidence="2">The sequence shown here is derived from an EMBL/GenBank/DDBJ whole genome shotgun (WGS) entry which is preliminary data.</text>
</comment>
<evidence type="ECO:0000259" key="1">
    <source>
        <dbReference type="Pfam" id="PF22936"/>
    </source>
</evidence>
<dbReference type="PANTHER" id="PTHR47592">
    <property type="entry name" value="PBF68 PROTEIN"/>
    <property type="match status" value="1"/>
</dbReference>
<accession>A0ABQ5DBP7</accession>
<dbReference type="InterPro" id="IPR054722">
    <property type="entry name" value="PolX-like_BBD"/>
</dbReference>
<dbReference type="PANTHER" id="PTHR47592:SF27">
    <property type="entry name" value="OS08G0421700 PROTEIN"/>
    <property type="match status" value="1"/>
</dbReference>
<organism evidence="2 3">
    <name type="scientific">Tanacetum coccineum</name>
    <dbReference type="NCBI Taxonomy" id="301880"/>
    <lineage>
        <taxon>Eukaryota</taxon>
        <taxon>Viridiplantae</taxon>
        <taxon>Streptophyta</taxon>
        <taxon>Embryophyta</taxon>
        <taxon>Tracheophyta</taxon>
        <taxon>Spermatophyta</taxon>
        <taxon>Magnoliopsida</taxon>
        <taxon>eudicotyledons</taxon>
        <taxon>Gunneridae</taxon>
        <taxon>Pentapetalae</taxon>
        <taxon>asterids</taxon>
        <taxon>campanulids</taxon>
        <taxon>Asterales</taxon>
        <taxon>Asteraceae</taxon>
        <taxon>Asteroideae</taxon>
        <taxon>Anthemideae</taxon>
        <taxon>Anthemidinae</taxon>
        <taxon>Tanacetum</taxon>
    </lineage>
</organism>
<proteinExistence type="predicted"/>
<dbReference type="Proteomes" id="UP001151760">
    <property type="component" value="Unassembled WGS sequence"/>
</dbReference>
<sequence length="232" mass="26430">MRFIHSSGKLSNACSERPEISTLKEFLCTIDIQLINHSHTKQIFLQRLKYILVLIMGDTVKDMTAKLGKLDKFEGNDFRRWQKKLHFLHTTLMYHRQTSNPHGMIFQLTLKTHKDELSLVQLGSHFRIEETLRAEESGKGKGKEIDGSSSLNMIEDDDVFAFGGLTLVQPFHALSVCCWFDTFHLVQDGSMLHMGDESTKPILGRGNVVLELSSRKTITLVNVVYVPGLRIQ</sequence>
<evidence type="ECO:0000313" key="2">
    <source>
        <dbReference type="EMBL" id="GJT36398.1"/>
    </source>
</evidence>
<dbReference type="Pfam" id="PF22936">
    <property type="entry name" value="Pol_BBD"/>
    <property type="match status" value="1"/>
</dbReference>
<protein>
    <recommendedName>
        <fullName evidence="1">Retrovirus-related Pol polyprotein from transposon TNT 1-94-like beta-barrel domain-containing protein</fullName>
    </recommendedName>
</protein>
<gene>
    <name evidence="2" type="ORF">Tco_0926817</name>
</gene>
<name>A0ABQ5DBP7_9ASTR</name>
<reference evidence="2" key="2">
    <citation type="submission" date="2022-01" db="EMBL/GenBank/DDBJ databases">
        <authorList>
            <person name="Yamashiro T."/>
            <person name="Shiraishi A."/>
            <person name="Satake H."/>
            <person name="Nakayama K."/>
        </authorList>
    </citation>
    <scope>NUCLEOTIDE SEQUENCE</scope>
</reference>
<keyword evidence="3" id="KW-1185">Reference proteome</keyword>
<evidence type="ECO:0000313" key="3">
    <source>
        <dbReference type="Proteomes" id="UP001151760"/>
    </source>
</evidence>
<feature type="domain" description="Retrovirus-related Pol polyprotein from transposon TNT 1-94-like beta-barrel" evidence="1">
    <location>
        <begin position="175"/>
        <end position="230"/>
    </location>
</feature>
<reference evidence="2" key="1">
    <citation type="journal article" date="2022" name="Int. J. Mol. Sci.">
        <title>Draft Genome of Tanacetum Coccineum: Genomic Comparison of Closely Related Tanacetum-Family Plants.</title>
        <authorList>
            <person name="Yamashiro T."/>
            <person name="Shiraishi A."/>
            <person name="Nakayama K."/>
            <person name="Satake H."/>
        </authorList>
    </citation>
    <scope>NUCLEOTIDE SEQUENCE</scope>
</reference>
<dbReference type="EMBL" id="BQNB010015133">
    <property type="protein sequence ID" value="GJT36398.1"/>
    <property type="molecule type" value="Genomic_DNA"/>
</dbReference>